<dbReference type="EMBL" id="HBIO01011482">
    <property type="protein sequence ID" value="CAE0464105.1"/>
    <property type="molecule type" value="Transcribed_RNA"/>
</dbReference>
<reference evidence="3" key="1">
    <citation type="submission" date="2021-01" db="EMBL/GenBank/DDBJ databases">
        <authorList>
            <person name="Corre E."/>
            <person name="Pelletier E."/>
            <person name="Niang G."/>
            <person name="Scheremetjew M."/>
            <person name="Finn R."/>
            <person name="Kale V."/>
            <person name="Holt S."/>
            <person name="Cochrane G."/>
            <person name="Meng A."/>
            <person name="Brown T."/>
            <person name="Cohen L."/>
        </authorList>
    </citation>
    <scope>NUCLEOTIDE SEQUENCE</scope>
    <source>
        <strain evidence="3">MM31A-1</strain>
    </source>
</reference>
<keyword evidence="1" id="KW-0812">Transmembrane</keyword>
<keyword evidence="2" id="KW-0732">Signal</keyword>
<keyword evidence="1" id="KW-1133">Transmembrane helix</keyword>
<organism evidence="3">
    <name type="scientific">Chaetoceros debilis</name>
    <dbReference type="NCBI Taxonomy" id="122233"/>
    <lineage>
        <taxon>Eukaryota</taxon>
        <taxon>Sar</taxon>
        <taxon>Stramenopiles</taxon>
        <taxon>Ochrophyta</taxon>
        <taxon>Bacillariophyta</taxon>
        <taxon>Coscinodiscophyceae</taxon>
        <taxon>Chaetocerotophycidae</taxon>
        <taxon>Chaetocerotales</taxon>
        <taxon>Chaetocerotaceae</taxon>
        <taxon>Chaetoceros</taxon>
    </lineage>
</organism>
<evidence type="ECO:0000256" key="2">
    <source>
        <dbReference type="SAM" id="SignalP"/>
    </source>
</evidence>
<accession>A0A7S3V8U9</accession>
<feature type="transmembrane region" description="Helical" evidence="1">
    <location>
        <begin position="94"/>
        <end position="114"/>
    </location>
</feature>
<gene>
    <name evidence="3" type="ORF">CDEB00056_LOCUS8946</name>
</gene>
<proteinExistence type="predicted"/>
<feature type="chain" id="PRO_5030672409" evidence="2">
    <location>
        <begin position="21"/>
        <end position="158"/>
    </location>
</feature>
<name>A0A7S3V8U9_9STRA</name>
<sequence>MISLTTTFTIILATLNIAQGSSIHRNMRKLEIGEITGAEERKLEDEYASTTSTKAPYKYYEYDSSKNQTDTSSIASASSANYLNVNYIKENKKYHPIGIMIGVVAGISFIVLGASKAKKRQVKNNQLNDAIYQQDDDLESRFESVAKLTTVRQVLELE</sequence>
<dbReference type="AlphaFoldDB" id="A0A7S3V8U9"/>
<protein>
    <submittedName>
        <fullName evidence="3">Uncharacterized protein</fullName>
    </submittedName>
</protein>
<evidence type="ECO:0000256" key="1">
    <source>
        <dbReference type="SAM" id="Phobius"/>
    </source>
</evidence>
<keyword evidence="1" id="KW-0472">Membrane</keyword>
<feature type="signal peptide" evidence="2">
    <location>
        <begin position="1"/>
        <end position="20"/>
    </location>
</feature>
<evidence type="ECO:0000313" key="3">
    <source>
        <dbReference type="EMBL" id="CAE0464105.1"/>
    </source>
</evidence>